<dbReference type="InterPro" id="IPR050767">
    <property type="entry name" value="Sel1_AlgK"/>
</dbReference>
<feature type="compositionally biased region" description="Low complexity" evidence="2">
    <location>
        <begin position="1123"/>
        <end position="1142"/>
    </location>
</feature>
<feature type="compositionally biased region" description="Low complexity" evidence="2">
    <location>
        <begin position="338"/>
        <end position="350"/>
    </location>
</feature>
<sequence>MRRGWPRASINLLFTSIEGKSPSGAVAPRVPARFALRVSLSSPLPPDRVTPAGTAMTEAYAWSFKGLDHETRDVARAAARRSGKSLTDWLDDVILEKADTDLRPAPRRDEEDDGAEISARRRPLRSARVLGRPERERRSRSDAPLRADPVETPRPRPAEDRLRESEHGVRAPRRDDERREARAIVDDAVALFERRAAESERKTAKALENLADLIETNHKTRARLGDDLGAVIDRLGRIEHKIARRAEEDNARPIREALSRLETRMEELAKEERSVELETAIETFDRRLADISDRLDAETEARARAAEAARQGAARQDATRQEAVEAARRESRERLRRPAPAAAAPKRPLADAVAEISERQRVLDARAEAPAPREPQQAPQDTAARFADLAGSIDTLSQQIASTRFDQNTQDERRQAAVAAQIDQLRRELDGVGRVLVDLAPRASVTAIEAALRDLSERVEAQRHYGVEDNILAPVERLTADLHAMIRDLDPSRMVRSLYDEVRTLGARLAERRSEGGADRETLEEVASETREIRDLLKTVAQRPLPFDRLEAGLAALTRRVDELSSAGADTAGACDLGELVSAIRSTVATETYGYFQTLERRLEEVAAKIDAVSTKSGGGKRFDEINERIERVHKSLAARIDRSGGAGAGQLEGMVTELAKKIDAAIDARTTQPAFDELGRKIERLEERLQPKPEKAAEDEQFRELAKRIDLLHEQLAARRDDDSRRRVDGAAQLTDLVGQLAKKMDAALERRAVADKTNGIEQFRELTERMDRLHEQVSTRVEEETRRRVDGATAHMTDLVAQLAQKMDAALDPTADRAAFSALERQIGRLAERIDHTDQTVSSFSTLETAIGQLMARVEETRGAAARGAETAAREAAQVAVQEALRAANAPTALQKALEKELVDLRQMQDETGHRTNETLSAVHETLQRVVDRLAVFEDELTDIRKSRVAPQPAPTPAPRAEPRVEQKRKREPAEIEDVLVEPSDRRQRRAARREGEPASSVQADFIAAARRAAQLAAADAETAAAKERVGRKSAAPLSEREPARAATAGAMGAVGAVLQTRRRPILLGLGALVLLYGAYQIARVSLDAPASHQSSAVRMEPSAATTSEPAAKEEAPRDTAASVAPAPVDAEPAPAPAASSAAPAAKFPLTPGTPATGVFVAPPGKLGAGAVDPTPTGTIGAASAGAALLPMRDALATIRDLASSGDAAAQFELGSRYADGRGVGRDAKAAFQWIQKSAEQGLAPAQYRLGSFYEKGLGVDRDYVQARGWYQRAAQAGNARAMHNLAVLHAEGGDGKPDFAQAAEWFQKAAEYGVRDSQFNLAILYARGLGVAQSLEQSYVWFAAAAAQGDEDAAKKRDEVKAKLDAKSFAAAKAKAESFTPKQPDKAANDVPPPPGGWENVKPAKPDVKPAKAKVSAR</sequence>
<protein>
    <submittedName>
        <fullName evidence="3">Peptidoglycan-binding protein</fullName>
    </submittedName>
</protein>
<dbReference type="Pfam" id="PF08238">
    <property type="entry name" value="Sel1"/>
    <property type="match status" value="4"/>
</dbReference>
<feature type="region of interest" description="Disordered" evidence="2">
    <location>
        <begin position="1098"/>
        <end position="1142"/>
    </location>
</feature>
<dbReference type="InterPro" id="IPR006597">
    <property type="entry name" value="Sel1-like"/>
</dbReference>
<dbReference type="PANTHER" id="PTHR11102">
    <property type="entry name" value="SEL-1-LIKE PROTEIN"/>
    <property type="match status" value="1"/>
</dbReference>
<feature type="region of interest" description="Disordered" evidence="2">
    <location>
        <begin position="305"/>
        <end position="350"/>
    </location>
</feature>
<dbReference type="Proteomes" id="UP000230709">
    <property type="component" value="Chromosome"/>
</dbReference>
<dbReference type="EMBL" id="CP023737">
    <property type="protein sequence ID" value="ATQ69121.1"/>
    <property type="molecule type" value="Genomic_DNA"/>
</dbReference>
<dbReference type="Gene3D" id="1.25.40.10">
    <property type="entry name" value="Tetratricopeptide repeat domain"/>
    <property type="match status" value="1"/>
</dbReference>
<dbReference type="STRING" id="595536.GCA_000178815_02084"/>
<proteinExistence type="predicted"/>
<feature type="region of interest" description="Disordered" evidence="2">
    <location>
        <begin position="948"/>
        <end position="1003"/>
    </location>
</feature>
<evidence type="ECO:0000313" key="3">
    <source>
        <dbReference type="EMBL" id="ATQ69121.1"/>
    </source>
</evidence>
<name>A0A2D2D281_METT3</name>
<feature type="region of interest" description="Disordered" evidence="2">
    <location>
        <begin position="1377"/>
        <end position="1421"/>
    </location>
</feature>
<dbReference type="SMART" id="SM00671">
    <property type="entry name" value="SEL1"/>
    <property type="match status" value="4"/>
</dbReference>
<dbReference type="KEGG" id="mtw:CQW49_15485"/>
<organism evidence="3 4">
    <name type="scientific">Methylosinus trichosporium (strain ATCC 35070 / NCIMB 11131 / UNIQEM 75 / OB3b)</name>
    <dbReference type="NCBI Taxonomy" id="595536"/>
    <lineage>
        <taxon>Bacteria</taxon>
        <taxon>Pseudomonadati</taxon>
        <taxon>Pseudomonadota</taxon>
        <taxon>Alphaproteobacteria</taxon>
        <taxon>Hyphomicrobiales</taxon>
        <taxon>Methylocystaceae</taxon>
        <taxon>Methylosinus</taxon>
    </lineage>
</organism>
<feature type="compositionally biased region" description="Basic and acidic residues" evidence="2">
    <location>
        <begin position="131"/>
        <end position="179"/>
    </location>
</feature>
<dbReference type="SUPFAM" id="SSF81901">
    <property type="entry name" value="HCP-like"/>
    <property type="match status" value="1"/>
</dbReference>
<feature type="region of interest" description="Disordered" evidence="2">
    <location>
        <begin position="1027"/>
        <end position="1046"/>
    </location>
</feature>
<dbReference type="InterPro" id="IPR011990">
    <property type="entry name" value="TPR-like_helical_dom_sf"/>
</dbReference>
<feature type="compositionally biased region" description="Basic and acidic residues" evidence="2">
    <location>
        <begin position="317"/>
        <end position="333"/>
    </location>
</feature>
<feature type="region of interest" description="Disordered" evidence="2">
    <location>
        <begin position="101"/>
        <end position="179"/>
    </location>
</feature>
<evidence type="ECO:0000256" key="1">
    <source>
        <dbReference type="SAM" id="Coils"/>
    </source>
</evidence>
<dbReference type="PANTHER" id="PTHR11102:SF160">
    <property type="entry name" value="ERAD-ASSOCIATED E3 UBIQUITIN-PROTEIN LIGASE COMPONENT HRD3"/>
    <property type="match status" value="1"/>
</dbReference>
<gene>
    <name evidence="3" type="ORF">CQW49_15485</name>
</gene>
<reference evidence="4" key="1">
    <citation type="submission" date="2017-10" db="EMBL/GenBank/DDBJ databases">
        <title>Completed PacBio SMRT sequence of Methylosinus trichosporium OB3b reveals presence of a third large plasmid.</title>
        <authorList>
            <person name="Charles T.C."/>
            <person name="Lynch M.D.J."/>
            <person name="Heil J.R."/>
            <person name="Cheng J."/>
        </authorList>
    </citation>
    <scope>NUCLEOTIDE SEQUENCE [LARGE SCALE GENOMIC DNA]</scope>
    <source>
        <strain evidence="4">OB3b</strain>
    </source>
</reference>
<keyword evidence="1" id="KW-0175">Coiled coil</keyword>
<feature type="coiled-coil region" evidence="1">
    <location>
        <begin position="251"/>
        <end position="278"/>
    </location>
</feature>
<evidence type="ECO:0000313" key="4">
    <source>
        <dbReference type="Proteomes" id="UP000230709"/>
    </source>
</evidence>
<accession>A0A2D2D281</accession>
<evidence type="ECO:0000256" key="2">
    <source>
        <dbReference type="SAM" id="MobiDB-lite"/>
    </source>
</evidence>
<keyword evidence="4" id="KW-1185">Reference proteome</keyword>